<accession>A0ABN7XDD1</accession>
<comment type="caution">
    <text evidence="1">The sequence shown here is derived from an EMBL/GenBank/DDBJ whole genome shotgun (WGS) entry which is preliminary data.</text>
</comment>
<organism evidence="1 2">
    <name type="scientific">Gigaspora margarita</name>
    <dbReference type="NCBI Taxonomy" id="4874"/>
    <lineage>
        <taxon>Eukaryota</taxon>
        <taxon>Fungi</taxon>
        <taxon>Fungi incertae sedis</taxon>
        <taxon>Mucoromycota</taxon>
        <taxon>Glomeromycotina</taxon>
        <taxon>Glomeromycetes</taxon>
        <taxon>Diversisporales</taxon>
        <taxon>Gigasporaceae</taxon>
        <taxon>Gigaspora</taxon>
    </lineage>
</organism>
<name>A0ABN7XDD1_GIGMA</name>
<dbReference type="Proteomes" id="UP000789901">
    <property type="component" value="Unassembled WGS sequence"/>
</dbReference>
<evidence type="ECO:0000313" key="1">
    <source>
        <dbReference type="EMBL" id="CAG8853276.1"/>
    </source>
</evidence>
<evidence type="ECO:0000313" key="2">
    <source>
        <dbReference type="Proteomes" id="UP000789901"/>
    </source>
</evidence>
<proteinExistence type="predicted"/>
<gene>
    <name evidence="1" type="ORF">GMARGA_LOCUS42097</name>
</gene>
<protein>
    <submittedName>
        <fullName evidence="1">13598_t:CDS:1</fullName>
    </submittedName>
</protein>
<feature type="non-terminal residue" evidence="1">
    <location>
        <position position="1"/>
    </location>
</feature>
<reference evidence="1 2" key="1">
    <citation type="submission" date="2021-06" db="EMBL/GenBank/DDBJ databases">
        <authorList>
            <person name="Kallberg Y."/>
            <person name="Tangrot J."/>
            <person name="Rosling A."/>
        </authorList>
    </citation>
    <scope>NUCLEOTIDE SEQUENCE [LARGE SCALE GENOMIC DNA]</scope>
    <source>
        <strain evidence="1 2">120-4 pot B 10/14</strain>
    </source>
</reference>
<keyword evidence="2" id="KW-1185">Reference proteome</keyword>
<sequence length="49" mass="5867">ERINFLSLWVMMVAKVEKERMDNKIKPWDSNKIAFLISEELLNVSEYAH</sequence>
<dbReference type="EMBL" id="CAJVQB010122008">
    <property type="protein sequence ID" value="CAG8853276.1"/>
    <property type="molecule type" value="Genomic_DNA"/>
</dbReference>